<dbReference type="Pfam" id="PF00575">
    <property type="entry name" value="S1"/>
    <property type="match status" value="1"/>
</dbReference>
<evidence type="ECO:0000256" key="1">
    <source>
        <dbReference type="PIRNR" id="PIRNR012524"/>
    </source>
</evidence>
<feature type="domain" description="S1 motif" evidence="2">
    <location>
        <begin position="146"/>
        <end position="207"/>
    </location>
</feature>
<dbReference type="STRING" id="1527.SAMN04489757_13048"/>
<evidence type="ECO:0000259" key="2">
    <source>
        <dbReference type="PROSITE" id="PS50126"/>
    </source>
</evidence>
<protein>
    <recommendedName>
        <fullName evidence="2">S1 motif domain-containing protein</fullName>
    </recommendedName>
</protein>
<dbReference type="GO" id="GO:0003676">
    <property type="term" value="F:nucleic acid binding"/>
    <property type="evidence" value="ECO:0007669"/>
    <property type="project" value="InterPro"/>
</dbReference>
<dbReference type="Gene3D" id="2.40.50.140">
    <property type="entry name" value="Nucleic acid-binding proteins"/>
    <property type="match status" value="2"/>
</dbReference>
<dbReference type="InterPro" id="IPR036388">
    <property type="entry name" value="WH-like_DNA-bd_sf"/>
</dbReference>
<reference evidence="3 4" key="1">
    <citation type="submission" date="2016-10" db="EMBL/GenBank/DDBJ databases">
        <authorList>
            <person name="de Groot N.N."/>
        </authorList>
    </citation>
    <scope>NUCLEOTIDE SEQUENCE [LARGE SCALE GENOMIC DNA]</scope>
    <source>
        <strain evidence="3 4">DSM 1283</strain>
    </source>
</reference>
<dbReference type="SUPFAM" id="SSF50249">
    <property type="entry name" value="Nucleic acid-binding proteins"/>
    <property type="match status" value="1"/>
</dbReference>
<dbReference type="Pfam" id="PF13509">
    <property type="entry name" value="S1_2"/>
    <property type="match status" value="2"/>
</dbReference>
<comment type="similarity">
    <text evidence="1">Belongs to the CvfB family.</text>
</comment>
<dbReference type="InterPro" id="IPR012340">
    <property type="entry name" value="NA-bd_OB-fold"/>
</dbReference>
<dbReference type="OrthoDB" id="9801597at2"/>
<dbReference type="InterPro" id="IPR014464">
    <property type="entry name" value="CvfB_fam"/>
</dbReference>
<dbReference type="PIRSF" id="PIRSF012524">
    <property type="entry name" value="YitL_S1"/>
    <property type="match status" value="1"/>
</dbReference>
<sequence length="278" mass="31293">MIKLGEIQILKVIKTSDFGVYLGEFANSEEKVLLPKNQVPKDIKIGEEIKVFIYKDSEDRIIATTTIPQLTLGKTALLRVKEVTSIGAFLDWGLAKDLLLPFKEQTARVHTGEDVLVALYIDKSNRLCATMKVYDYLSCDSPYKKDDRVIGIVYEIIDAFGAFVAVDNLYCGLIPLKELHRPLKPGDSVEARVIHVKEDGKLDLSLREKAYVQMDADAEMIFKKLQEAGGFLPYHDKTDSEVIKDQFNLSKNAFKRGIGRLLKEGRIHITDSGISEIK</sequence>
<dbReference type="PROSITE" id="PS50126">
    <property type="entry name" value="S1"/>
    <property type="match status" value="1"/>
</dbReference>
<dbReference type="InterPro" id="IPR003029">
    <property type="entry name" value="S1_domain"/>
</dbReference>
<dbReference type="PANTHER" id="PTHR37296:SF1">
    <property type="entry name" value="CONSERVED VIRULENCE FACTOR B"/>
    <property type="match status" value="1"/>
</dbReference>
<dbReference type="EMBL" id="FOWD01000030">
    <property type="protein sequence ID" value="SFO48457.1"/>
    <property type="molecule type" value="Genomic_DNA"/>
</dbReference>
<dbReference type="Pfam" id="PF17783">
    <property type="entry name" value="WHD_CvfB"/>
    <property type="match status" value="1"/>
</dbReference>
<evidence type="ECO:0000313" key="3">
    <source>
        <dbReference type="EMBL" id="SFO48457.1"/>
    </source>
</evidence>
<dbReference type="Proteomes" id="UP000198806">
    <property type="component" value="Unassembled WGS sequence"/>
</dbReference>
<gene>
    <name evidence="3" type="ORF">SAMN04489757_13048</name>
</gene>
<name>A0A1I5HJL8_9FIRM</name>
<dbReference type="Gene3D" id="1.10.10.10">
    <property type="entry name" value="Winged helix-like DNA-binding domain superfamily/Winged helix DNA-binding domain"/>
    <property type="match status" value="1"/>
</dbReference>
<dbReference type="AlphaFoldDB" id="A0A1I5HJL8"/>
<organism evidence="3 4">
    <name type="scientific">Anaerocolumna aminovalerica</name>
    <dbReference type="NCBI Taxonomy" id="1527"/>
    <lineage>
        <taxon>Bacteria</taxon>
        <taxon>Bacillati</taxon>
        <taxon>Bacillota</taxon>
        <taxon>Clostridia</taxon>
        <taxon>Lachnospirales</taxon>
        <taxon>Lachnospiraceae</taxon>
        <taxon>Anaerocolumna</taxon>
    </lineage>
</organism>
<proteinExistence type="inferred from homology"/>
<dbReference type="PANTHER" id="PTHR37296">
    <property type="entry name" value="CONSERVED VIRULENCE FACTOR B"/>
    <property type="match status" value="1"/>
</dbReference>
<dbReference type="RefSeq" id="WP_091687696.1">
    <property type="nucleotide sequence ID" value="NZ_BAABFM010000011.1"/>
</dbReference>
<dbReference type="InterPro" id="IPR040764">
    <property type="entry name" value="CvfB_WH"/>
</dbReference>
<accession>A0A1I5HJL8</accession>
<keyword evidence="4" id="KW-1185">Reference proteome</keyword>
<dbReference type="InterPro" id="IPR039566">
    <property type="entry name" value="CvfB_S1_st"/>
</dbReference>
<dbReference type="SMART" id="SM00316">
    <property type="entry name" value="S1"/>
    <property type="match status" value="3"/>
</dbReference>
<evidence type="ECO:0000313" key="4">
    <source>
        <dbReference type="Proteomes" id="UP000198806"/>
    </source>
</evidence>